<evidence type="ECO:0000313" key="3">
    <source>
        <dbReference type="Proteomes" id="UP000239907"/>
    </source>
</evidence>
<comment type="caution">
    <text evidence="2">The sequence shown here is derived from an EMBL/GenBank/DDBJ whole genome shotgun (WGS) entry which is preliminary data.</text>
</comment>
<name>A0A2S7U6T8_9BACT</name>
<keyword evidence="3" id="KW-1185">Reference proteome</keyword>
<dbReference type="AlphaFoldDB" id="A0A2S7U6T8"/>
<evidence type="ECO:0000313" key="2">
    <source>
        <dbReference type="EMBL" id="PQJ30191.1"/>
    </source>
</evidence>
<protein>
    <submittedName>
        <fullName evidence="2">Uncharacterized protein</fullName>
    </submittedName>
</protein>
<gene>
    <name evidence="2" type="ORF">BSZ32_18075</name>
</gene>
<accession>A0A2S7U6T8</accession>
<evidence type="ECO:0000256" key="1">
    <source>
        <dbReference type="SAM" id="MobiDB-lite"/>
    </source>
</evidence>
<feature type="region of interest" description="Disordered" evidence="1">
    <location>
        <begin position="12"/>
        <end position="50"/>
    </location>
</feature>
<organism evidence="2 3">
    <name type="scientific">Rubritalea profundi</name>
    <dbReference type="NCBI Taxonomy" id="1658618"/>
    <lineage>
        <taxon>Bacteria</taxon>
        <taxon>Pseudomonadati</taxon>
        <taxon>Verrucomicrobiota</taxon>
        <taxon>Verrucomicrobiia</taxon>
        <taxon>Verrucomicrobiales</taxon>
        <taxon>Rubritaleaceae</taxon>
        <taxon>Rubritalea</taxon>
    </lineage>
</organism>
<sequence>MLWLDTALRQARLDARGRPATKKPPSSKATQPQPDSSSAPHASSHSIPKKLRRAAALQISSLHRTGTASAHFIYRDHAIYLDL</sequence>
<proteinExistence type="predicted"/>
<dbReference type="Proteomes" id="UP000239907">
    <property type="component" value="Unassembled WGS sequence"/>
</dbReference>
<feature type="compositionally biased region" description="Low complexity" evidence="1">
    <location>
        <begin position="36"/>
        <end position="46"/>
    </location>
</feature>
<reference evidence="2 3" key="1">
    <citation type="submission" date="2016-12" db="EMBL/GenBank/DDBJ databases">
        <title>Study of bacterial adaptation to deep sea.</title>
        <authorList>
            <person name="Song J."/>
            <person name="Yoshizawa S."/>
            <person name="Kogure K."/>
        </authorList>
    </citation>
    <scope>NUCLEOTIDE SEQUENCE [LARGE SCALE GENOMIC DNA]</scope>
    <source>
        <strain evidence="2 3">SAORIC-165</strain>
    </source>
</reference>
<dbReference type="EMBL" id="MQWA01000001">
    <property type="protein sequence ID" value="PQJ30191.1"/>
    <property type="molecule type" value="Genomic_DNA"/>
</dbReference>